<accession>A0ACC0KCI1</accession>
<organism evidence="1 2">
    <name type="scientific">Choristoneura fumiferana</name>
    <name type="common">Spruce budworm moth</name>
    <name type="synonym">Archips fumiferana</name>
    <dbReference type="NCBI Taxonomy" id="7141"/>
    <lineage>
        <taxon>Eukaryota</taxon>
        <taxon>Metazoa</taxon>
        <taxon>Ecdysozoa</taxon>
        <taxon>Arthropoda</taxon>
        <taxon>Hexapoda</taxon>
        <taxon>Insecta</taxon>
        <taxon>Pterygota</taxon>
        <taxon>Neoptera</taxon>
        <taxon>Endopterygota</taxon>
        <taxon>Lepidoptera</taxon>
        <taxon>Glossata</taxon>
        <taxon>Ditrysia</taxon>
        <taxon>Tortricoidea</taxon>
        <taxon>Tortricidae</taxon>
        <taxon>Tortricinae</taxon>
        <taxon>Choristoneura</taxon>
    </lineage>
</organism>
<comment type="caution">
    <text evidence="1">The sequence shown here is derived from an EMBL/GenBank/DDBJ whole genome shotgun (WGS) entry which is preliminary data.</text>
</comment>
<gene>
    <name evidence="1" type="ORF">MSG28_012156</name>
</gene>
<evidence type="ECO:0000313" key="2">
    <source>
        <dbReference type="Proteomes" id="UP001064048"/>
    </source>
</evidence>
<dbReference type="Proteomes" id="UP001064048">
    <property type="component" value="Chromosome 21"/>
</dbReference>
<keyword evidence="2" id="KW-1185">Reference proteome</keyword>
<reference evidence="1 2" key="1">
    <citation type="journal article" date="2022" name="Genome Biol. Evol.">
        <title>The Spruce Budworm Genome: Reconstructing the Evolutionary History of Antifreeze Proteins.</title>
        <authorList>
            <person name="Beliveau C."/>
            <person name="Gagne P."/>
            <person name="Picq S."/>
            <person name="Vernygora O."/>
            <person name="Keeling C.I."/>
            <person name="Pinkney K."/>
            <person name="Doucet D."/>
            <person name="Wen F."/>
            <person name="Johnston J.S."/>
            <person name="Maaroufi H."/>
            <person name="Boyle B."/>
            <person name="Laroche J."/>
            <person name="Dewar K."/>
            <person name="Juretic N."/>
            <person name="Blackburn G."/>
            <person name="Nisole A."/>
            <person name="Brunet B."/>
            <person name="Brandao M."/>
            <person name="Lumley L."/>
            <person name="Duan J."/>
            <person name="Quan G."/>
            <person name="Lucarotti C.J."/>
            <person name="Roe A.D."/>
            <person name="Sperling F.A.H."/>
            <person name="Levesque R.C."/>
            <person name="Cusson M."/>
        </authorList>
    </citation>
    <scope>NUCLEOTIDE SEQUENCE [LARGE SCALE GENOMIC DNA]</scope>
    <source>
        <strain evidence="1">Glfc:IPQL:Cfum</strain>
    </source>
</reference>
<sequence length="550" mass="63355">MTEASDLIDKDDTQSNTELRYSFCKDWVEKQNNESARKLSQQNKNDIQFIIQTNADRKKFLLSSAEDVATVPGGVGEPSVEPKAVPLHRLRKDVCMECEWQSCNQSFDDYKEFQNHCRNHISDLHVSEEDGTIYYSCLWDICKHKTSDFDEACRHMNYHAYHARLLAIGLNARATLNLVRCKKDSSNRNKLPILKTDHCCMWVDCEEKFKSMQIFLDHVKVHIYYASPKHQCSWAGCGAAFQRRELLSIHARSHTGERVIACYHCGAHFACNRKLTDHLRRQNVQPTNENTCSVCGFSYATEYLLRQHARQHVSQYACTLCDMSAPTLATLAQHVRYRHIGPECRMHACPHCKHKAITKSDLRKHMQTHTRKKQKRKEDSDISDDSDLELNRKTKKKKKYACHMCPEKQSKVFSRGNRLTTHLVKIHGAQWPFGHSRFRYQISEDGMYRLTTTRYEILEVSKKIVDGYSGPKDSLSNSFEFNVEEKSKATATSPTRFEITLKGSESDTKSDKLSDNAVEITMCDVDEEGNIISSEVIKSDVVMSDLRNVK</sequence>
<name>A0ACC0KCI1_CHOFU</name>
<evidence type="ECO:0000313" key="1">
    <source>
        <dbReference type="EMBL" id="KAI8434005.1"/>
    </source>
</evidence>
<dbReference type="EMBL" id="CM046121">
    <property type="protein sequence ID" value="KAI8434005.1"/>
    <property type="molecule type" value="Genomic_DNA"/>
</dbReference>
<protein>
    <submittedName>
        <fullName evidence="1">Uncharacterized protein</fullName>
    </submittedName>
</protein>
<proteinExistence type="predicted"/>